<organism evidence="2 3">
    <name type="scientific">Actinomyces urogenitalis DORA_12</name>
    <dbReference type="NCBI Taxonomy" id="1403939"/>
    <lineage>
        <taxon>Bacteria</taxon>
        <taxon>Bacillati</taxon>
        <taxon>Actinomycetota</taxon>
        <taxon>Actinomycetes</taxon>
        <taxon>Actinomycetales</taxon>
        <taxon>Actinomycetaceae</taxon>
        <taxon>Actinomyces</taxon>
    </lineage>
</organism>
<dbReference type="EMBL" id="AZLV01000966">
    <property type="protein sequence ID" value="ETJ02633.1"/>
    <property type="molecule type" value="Genomic_DNA"/>
</dbReference>
<dbReference type="SUPFAM" id="SSF142433">
    <property type="entry name" value="CinA-like"/>
    <property type="match status" value="1"/>
</dbReference>
<dbReference type="AlphaFoldDB" id="W1V9D3"/>
<dbReference type="InterPro" id="IPR008136">
    <property type="entry name" value="CinA_C"/>
</dbReference>
<dbReference type="InterPro" id="IPR036653">
    <property type="entry name" value="CinA-like_C"/>
</dbReference>
<dbReference type="Pfam" id="PF02464">
    <property type="entry name" value="CinA"/>
    <property type="match status" value="1"/>
</dbReference>
<comment type="caution">
    <text evidence="2">The sequence shown here is derived from an EMBL/GenBank/DDBJ whole genome shotgun (WGS) entry which is preliminary data.</text>
</comment>
<reference evidence="2 3" key="1">
    <citation type="submission" date="2013-12" db="EMBL/GenBank/DDBJ databases">
        <title>A Varibaculum cambriense genome reconstructed from a premature infant gut community with otherwise low bacterial novelty that shifts toward anaerobic metabolism during the third week of life.</title>
        <authorList>
            <person name="Brown C.T."/>
            <person name="Sharon I."/>
            <person name="Thomas B.C."/>
            <person name="Castelle C.J."/>
            <person name="Morowitz M.J."/>
            <person name="Banfield J.F."/>
        </authorList>
    </citation>
    <scope>NUCLEOTIDE SEQUENCE [LARGE SCALE GENOMIC DNA]</scope>
    <source>
        <strain evidence="3">DORA_12</strain>
    </source>
</reference>
<feature type="non-terminal residue" evidence="2">
    <location>
        <position position="1"/>
    </location>
</feature>
<dbReference type="Gene3D" id="3.90.950.20">
    <property type="entry name" value="CinA-like"/>
    <property type="match status" value="1"/>
</dbReference>
<feature type="domain" description="CinA C-terminal" evidence="1">
    <location>
        <begin position="1"/>
        <end position="50"/>
    </location>
</feature>
<evidence type="ECO:0000259" key="1">
    <source>
        <dbReference type="Pfam" id="PF02464"/>
    </source>
</evidence>
<name>W1V9D3_9ACTO</name>
<accession>W1V9D3</accession>
<protein>
    <submittedName>
        <fullName evidence="2">Putative competence-and mitomycin-induced protein</fullName>
    </submittedName>
</protein>
<dbReference type="Proteomes" id="UP000018852">
    <property type="component" value="Unassembled WGS sequence"/>
</dbReference>
<proteinExistence type="predicted"/>
<sequence>AGPGAADGHEAGTVHVAVVTSQGSLSRELHLEGDRDAVRDGATTAVLALAVGVLDVT</sequence>
<gene>
    <name evidence="2" type="ORF">Q605_AUC00966G0001</name>
</gene>
<evidence type="ECO:0000313" key="2">
    <source>
        <dbReference type="EMBL" id="ETJ02633.1"/>
    </source>
</evidence>
<evidence type="ECO:0000313" key="3">
    <source>
        <dbReference type="Proteomes" id="UP000018852"/>
    </source>
</evidence>